<sequence length="107" mass="12462">MDITTTQRPTIRCYPIRDGYNNHSETVPQVVIQFEMDITTTQRPTTRCYPIRDGYNNHSKSVQQGVIQFKMYMTTTQRPNKKTGGLIRIPPDRWITTYFLQTSGSTK</sequence>
<dbReference type="Proteomes" id="UP001195483">
    <property type="component" value="Unassembled WGS sequence"/>
</dbReference>
<dbReference type="AlphaFoldDB" id="A0AAE0RWI9"/>
<reference evidence="1" key="2">
    <citation type="journal article" date="2021" name="Genome Biol. Evol.">
        <title>Developing a high-quality reference genome for a parasitic bivalve with doubly uniparental inheritance (Bivalvia: Unionida).</title>
        <authorList>
            <person name="Smith C.H."/>
        </authorList>
    </citation>
    <scope>NUCLEOTIDE SEQUENCE</scope>
    <source>
        <strain evidence="1">CHS0354</strain>
        <tissue evidence="1">Mantle</tissue>
    </source>
</reference>
<name>A0AAE0RWI9_9BIVA</name>
<comment type="caution">
    <text evidence="1">The sequence shown here is derived from an EMBL/GenBank/DDBJ whole genome shotgun (WGS) entry which is preliminary data.</text>
</comment>
<protein>
    <submittedName>
        <fullName evidence="1">Uncharacterized protein</fullName>
    </submittedName>
</protein>
<evidence type="ECO:0000313" key="2">
    <source>
        <dbReference type="Proteomes" id="UP001195483"/>
    </source>
</evidence>
<keyword evidence="2" id="KW-1185">Reference proteome</keyword>
<accession>A0AAE0RWI9</accession>
<reference evidence="1" key="1">
    <citation type="journal article" date="2021" name="Genome Biol. Evol.">
        <title>A High-Quality Reference Genome for a Parasitic Bivalve with Doubly Uniparental Inheritance (Bivalvia: Unionida).</title>
        <authorList>
            <person name="Smith C.H."/>
        </authorList>
    </citation>
    <scope>NUCLEOTIDE SEQUENCE</scope>
    <source>
        <strain evidence="1">CHS0354</strain>
    </source>
</reference>
<evidence type="ECO:0000313" key="1">
    <source>
        <dbReference type="EMBL" id="KAK3580977.1"/>
    </source>
</evidence>
<gene>
    <name evidence="1" type="ORF">CHS0354_007006</name>
</gene>
<organism evidence="1 2">
    <name type="scientific">Potamilus streckersoni</name>
    <dbReference type="NCBI Taxonomy" id="2493646"/>
    <lineage>
        <taxon>Eukaryota</taxon>
        <taxon>Metazoa</taxon>
        <taxon>Spiralia</taxon>
        <taxon>Lophotrochozoa</taxon>
        <taxon>Mollusca</taxon>
        <taxon>Bivalvia</taxon>
        <taxon>Autobranchia</taxon>
        <taxon>Heteroconchia</taxon>
        <taxon>Palaeoheterodonta</taxon>
        <taxon>Unionida</taxon>
        <taxon>Unionoidea</taxon>
        <taxon>Unionidae</taxon>
        <taxon>Ambleminae</taxon>
        <taxon>Lampsilini</taxon>
        <taxon>Potamilus</taxon>
    </lineage>
</organism>
<proteinExistence type="predicted"/>
<dbReference type="EMBL" id="JAEAOA010000474">
    <property type="protein sequence ID" value="KAK3580977.1"/>
    <property type="molecule type" value="Genomic_DNA"/>
</dbReference>
<reference evidence="1" key="3">
    <citation type="submission" date="2023-05" db="EMBL/GenBank/DDBJ databases">
        <authorList>
            <person name="Smith C.H."/>
        </authorList>
    </citation>
    <scope>NUCLEOTIDE SEQUENCE</scope>
    <source>
        <strain evidence="1">CHS0354</strain>
        <tissue evidence="1">Mantle</tissue>
    </source>
</reference>